<keyword evidence="6 11" id="KW-1278">Translocase</keyword>
<dbReference type="CDD" id="cd18115">
    <property type="entry name" value="ATP-synt_F1_beta_N"/>
    <property type="match status" value="1"/>
</dbReference>
<feature type="binding site" evidence="11">
    <location>
        <begin position="152"/>
        <end position="159"/>
    </location>
    <ligand>
        <name>ATP</name>
        <dbReference type="ChEBI" id="CHEBI:30616"/>
    </ligand>
</feature>
<dbReference type="SUPFAM" id="SSF50615">
    <property type="entry name" value="N-terminal domain of alpha and beta subunits of F1 ATP synthase"/>
    <property type="match status" value="1"/>
</dbReference>
<evidence type="ECO:0000256" key="1">
    <source>
        <dbReference type="ARBA" id="ARBA00004370"/>
    </source>
</evidence>
<dbReference type="EC" id="7.1.2.2" evidence="11"/>
<dbReference type="GO" id="GO:0005524">
    <property type="term" value="F:ATP binding"/>
    <property type="evidence" value="ECO:0007669"/>
    <property type="project" value="UniProtKB-UniRule"/>
</dbReference>
<comment type="catalytic activity">
    <reaction evidence="11">
        <text>ATP + H2O + 4 H(+)(in) = ADP + phosphate + 5 H(+)(out)</text>
        <dbReference type="Rhea" id="RHEA:57720"/>
        <dbReference type="ChEBI" id="CHEBI:15377"/>
        <dbReference type="ChEBI" id="CHEBI:15378"/>
        <dbReference type="ChEBI" id="CHEBI:30616"/>
        <dbReference type="ChEBI" id="CHEBI:43474"/>
        <dbReference type="ChEBI" id="CHEBI:456216"/>
        <dbReference type="EC" id="7.1.2.2"/>
    </reaction>
</comment>
<evidence type="ECO:0000313" key="14">
    <source>
        <dbReference type="Proteomes" id="UP000231152"/>
    </source>
</evidence>
<keyword evidence="11" id="KW-0375">Hydrogen ion transport</keyword>
<keyword evidence="11" id="KW-1003">Cell membrane</keyword>
<proteinExistence type="inferred from homology"/>
<keyword evidence="4 11" id="KW-0547">Nucleotide-binding</keyword>
<evidence type="ECO:0000256" key="5">
    <source>
        <dbReference type="ARBA" id="ARBA00022840"/>
    </source>
</evidence>
<dbReference type="CDD" id="cd18110">
    <property type="entry name" value="ATP-synt_F1_beta_C"/>
    <property type="match status" value="1"/>
</dbReference>
<sequence>MTKQEGSVKQIIGPVVDVEFENGLPNILNALEVEVGEGNRLILEVQQHLSARVARTVAMSSTDGLKRNTKVTSLGMPISVPVGRESLGRMYNVLGDPIDGLGKVTATKRLPIHRSAPDFTEQSKTTEILETGIKVIDLIAPITKGGKVGMFGGAGVGKTVIIQELIRNIAQEHGGYSVFAGVGERTREGNDLYHEMKDSGVLDKTALVFGQMNEPPGARQRVALTGLTLAEYFRDSEGKDVLFFIDNIFRFTQAGSEVSALLGRIPSAVGYQPTLASEMGALQERITSTTKGSVTSVQAVYVPADDLTDPAPATTFAHLDSTVVLARSLAELGIYPAVDPLDSSSTILSPTTVGEEHYRVARGVQKVLQRYKDLQDIIAILGMEELSDEDRVTVTRARKIQRYLSQPFFVAEQFTGSSGKYVPLKETIRGFGEILDGKHDDKPEQAFYMKGSIDEVKA</sequence>
<dbReference type="InterPro" id="IPR036121">
    <property type="entry name" value="ATPase_F1/V1/A1_a/bsu_N_sf"/>
</dbReference>
<dbReference type="Gene3D" id="1.10.1140.10">
    <property type="entry name" value="Bovine Mitochondrial F1-atpase, Atp Synthase Beta Chain, Chain D, domain 3"/>
    <property type="match status" value="1"/>
</dbReference>
<accession>A0A2M8LF15</accession>
<dbReference type="Gene3D" id="3.40.50.300">
    <property type="entry name" value="P-loop containing nucleotide triphosphate hydrolases"/>
    <property type="match status" value="1"/>
</dbReference>
<evidence type="ECO:0000256" key="3">
    <source>
        <dbReference type="ARBA" id="ARBA00022448"/>
    </source>
</evidence>
<dbReference type="InterPro" id="IPR005722">
    <property type="entry name" value="ATP_synth_F1_bsu"/>
</dbReference>
<dbReference type="InterPro" id="IPR027417">
    <property type="entry name" value="P-loop_NTPase"/>
</dbReference>
<keyword evidence="5 11" id="KW-0067">ATP-binding</keyword>
<keyword evidence="10 11" id="KW-0066">ATP synthesis</keyword>
<evidence type="ECO:0000256" key="11">
    <source>
        <dbReference type="HAMAP-Rule" id="MF_01347"/>
    </source>
</evidence>
<evidence type="ECO:0000256" key="4">
    <source>
        <dbReference type="ARBA" id="ARBA00022741"/>
    </source>
</evidence>
<comment type="similarity">
    <text evidence="2 11">Belongs to the ATPase alpha/beta chains family.</text>
</comment>
<organism evidence="13 14">
    <name type="scientific">Candidatus Uhrbacteria bacterium CG10_big_fil_rev_8_21_14_0_10_48_11</name>
    <dbReference type="NCBI Taxonomy" id="1975037"/>
    <lineage>
        <taxon>Bacteria</taxon>
        <taxon>Candidatus Uhriibacteriota</taxon>
    </lineage>
</organism>
<dbReference type="Gene3D" id="2.40.10.170">
    <property type="match status" value="1"/>
</dbReference>
<dbReference type="InterPro" id="IPR020003">
    <property type="entry name" value="ATPase_a/bsu_AS"/>
</dbReference>
<keyword evidence="3 11" id="KW-0813">Transport</keyword>
<dbReference type="PANTHER" id="PTHR15184:SF71">
    <property type="entry name" value="ATP SYNTHASE SUBUNIT BETA, MITOCHONDRIAL"/>
    <property type="match status" value="1"/>
</dbReference>
<evidence type="ECO:0000256" key="10">
    <source>
        <dbReference type="ARBA" id="ARBA00023310"/>
    </source>
</evidence>
<dbReference type="GO" id="GO:0046933">
    <property type="term" value="F:proton-transporting ATP synthase activity, rotational mechanism"/>
    <property type="evidence" value="ECO:0007669"/>
    <property type="project" value="UniProtKB-UniRule"/>
</dbReference>
<name>A0A2M8LF15_9BACT</name>
<dbReference type="GO" id="GO:0045259">
    <property type="term" value="C:proton-transporting ATP synthase complex"/>
    <property type="evidence" value="ECO:0007669"/>
    <property type="project" value="UniProtKB-KW"/>
</dbReference>
<protein>
    <recommendedName>
        <fullName evidence="11">ATP synthase subunit beta</fullName>
        <ecNumber evidence="11">7.1.2.2</ecNumber>
    </recommendedName>
    <alternativeName>
        <fullName evidence="11">ATP synthase F1 sector subunit beta</fullName>
    </alternativeName>
    <alternativeName>
        <fullName evidence="11">F-ATPase subunit beta</fullName>
    </alternativeName>
</protein>
<dbReference type="InterPro" id="IPR024034">
    <property type="entry name" value="ATPase_F1/V1_b/a_C"/>
</dbReference>
<dbReference type="CDD" id="cd01133">
    <property type="entry name" value="F1-ATPase_beta_CD"/>
    <property type="match status" value="1"/>
</dbReference>
<dbReference type="NCBIfam" id="TIGR01039">
    <property type="entry name" value="atpD"/>
    <property type="match status" value="1"/>
</dbReference>
<dbReference type="InterPro" id="IPR000194">
    <property type="entry name" value="ATPase_F1/V1/A1_a/bsu_nucl-bd"/>
</dbReference>
<dbReference type="Pfam" id="PF00006">
    <property type="entry name" value="ATP-synt_ab"/>
    <property type="match status" value="1"/>
</dbReference>
<evidence type="ECO:0000256" key="2">
    <source>
        <dbReference type="ARBA" id="ARBA00008936"/>
    </source>
</evidence>
<comment type="function">
    <text evidence="11">Produces ATP from ADP in the presence of a proton gradient across the membrane. The catalytic sites are hosted primarily by the beta subunits.</text>
</comment>
<evidence type="ECO:0000259" key="12">
    <source>
        <dbReference type="SMART" id="SM00382"/>
    </source>
</evidence>
<reference evidence="13 14" key="1">
    <citation type="submission" date="2017-09" db="EMBL/GenBank/DDBJ databases">
        <title>Depth-based differentiation of microbial function through sediment-hosted aquifers and enrichment of novel symbionts in the deep terrestrial subsurface.</title>
        <authorList>
            <person name="Probst A.J."/>
            <person name="Ladd B."/>
            <person name="Jarett J.K."/>
            <person name="Geller-Mcgrath D.E."/>
            <person name="Sieber C.M."/>
            <person name="Emerson J.B."/>
            <person name="Anantharaman K."/>
            <person name="Thomas B.C."/>
            <person name="Malmstrom R."/>
            <person name="Stieglmeier M."/>
            <person name="Klingl A."/>
            <person name="Woyke T."/>
            <person name="Ryan C.M."/>
            <person name="Banfield J.F."/>
        </authorList>
    </citation>
    <scope>NUCLEOTIDE SEQUENCE [LARGE SCALE GENOMIC DNA]</scope>
    <source>
        <strain evidence="13">CG10_big_fil_rev_8_21_14_0_10_48_11</strain>
    </source>
</reference>
<dbReference type="FunFam" id="1.10.1140.10:FF:000001">
    <property type="entry name" value="ATP synthase subunit beta"/>
    <property type="match status" value="1"/>
</dbReference>
<dbReference type="AlphaFoldDB" id="A0A2M8LF15"/>
<comment type="caution">
    <text evidence="13">The sequence shown here is derived from an EMBL/GenBank/DDBJ whole genome shotgun (WGS) entry which is preliminary data.</text>
</comment>
<evidence type="ECO:0000256" key="6">
    <source>
        <dbReference type="ARBA" id="ARBA00022967"/>
    </source>
</evidence>
<dbReference type="Proteomes" id="UP000231152">
    <property type="component" value="Unassembled WGS sequence"/>
</dbReference>
<keyword evidence="7 11" id="KW-0406">Ion transport</keyword>
<dbReference type="InterPro" id="IPR003593">
    <property type="entry name" value="AAA+_ATPase"/>
</dbReference>
<dbReference type="PANTHER" id="PTHR15184">
    <property type="entry name" value="ATP SYNTHASE"/>
    <property type="match status" value="1"/>
</dbReference>
<comment type="subcellular location">
    <subcellularLocation>
        <location evidence="11">Cell membrane</location>
        <topology evidence="11">Peripheral membrane protein</topology>
    </subcellularLocation>
    <subcellularLocation>
        <location evidence="1">Membrane</location>
    </subcellularLocation>
</comment>
<keyword evidence="9 11" id="KW-0139">CF(1)</keyword>
<dbReference type="HAMAP" id="MF_01347">
    <property type="entry name" value="ATP_synth_beta_bact"/>
    <property type="match status" value="1"/>
</dbReference>
<dbReference type="Pfam" id="PF22919">
    <property type="entry name" value="ATP-synt_VA_C"/>
    <property type="match status" value="1"/>
</dbReference>
<dbReference type="GO" id="GO:0005886">
    <property type="term" value="C:plasma membrane"/>
    <property type="evidence" value="ECO:0007669"/>
    <property type="project" value="UniProtKB-SubCell"/>
</dbReference>
<dbReference type="SMART" id="SM00382">
    <property type="entry name" value="AAA"/>
    <property type="match status" value="1"/>
</dbReference>
<keyword evidence="8 11" id="KW-0472">Membrane</keyword>
<gene>
    <name evidence="11 13" type="primary">atpD</name>
    <name evidence="13" type="ORF">COV04_01715</name>
</gene>
<feature type="domain" description="AAA+ ATPase" evidence="12">
    <location>
        <begin position="144"/>
        <end position="329"/>
    </location>
</feature>
<evidence type="ECO:0000256" key="8">
    <source>
        <dbReference type="ARBA" id="ARBA00023136"/>
    </source>
</evidence>
<dbReference type="PROSITE" id="PS00152">
    <property type="entry name" value="ATPASE_ALPHA_BETA"/>
    <property type="match status" value="1"/>
</dbReference>
<evidence type="ECO:0000256" key="9">
    <source>
        <dbReference type="ARBA" id="ARBA00023196"/>
    </source>
</evidence>
<dbReference type="InterPro" id="IPR055190">
    <property type="entry name" value="ATP-synt_VA_C"/>
</dbReference>
<dbReference type="InterPro" id="IPR050053">
    <property type="entry name" value="ATPase_alpha/beta_chains"/>
</dbReference>
<dbReference type="SUPFAM" id="SSF52540">
    <property type="entry name" value="P-loop containing nucleoside triphosphate hydrolases"/>
    <property type="match status" value="1"/>
</dbReference>
<dbReference type="EMBL" id="PFET01000006">
    <property type="protein sequence ID" value="PJE76042.1"/>
    <property type="molecule type" value="Genomic_DNA"/>
</dbReference>
<evidence type="ECO:0000256" key="7">
    <source>
        <dbReference type="ARBA" id="ARBA00023065"/>
    </source>
</evidence>
<dbReference type="SUPFAM" id="SSF47917">
    <property type="entry name" value="C-terminal domain of alpha and beta subunits of F1 ATP synthase"/>
    <property type="match status" value="1"/>
</dbReference>
<dbReference type="InterPro" id="IPR004100">
    <property type="entry name" value="ATPase_F1/V1/A1_a/bsu_N"/>
</dbReference>
<evidence type="ECO:0000313" key="13">
    <source>
        <dbReference type="EMBL" id="PJE76042.1"/>
    </source>
</evidence>
<dbReference type="Pfam" id="PF02874">
    <property type="entry name" value="ATP-synt_ab_N"/>
    <property type="match status" value="1"/>
</dbReference>
<dbReference type="FunFam" id="3.40.50.300:FF:000026">
    <property type="entry name" value="ATP synthase subunit beta"/>
    <property type="match status" value="1"/>
</dbReference>